<dbReference type="RefSeq" id="XP_004990463.1">
    <property type="nucleotide sequence ID" value="XM_004990406.1"/>
</dbReference>
<gene>
    <name evidence="5" type="ORF">PTSG_08672</name>
</gene>
<feature type="region of interest" description="Disordered" evidence="3">
    <location>
        <begin position="381"/>
        <end position="421"/>
    </location>
</feature>
<evidence type="ECO:0000256" key="2">
    <source>
        <dbReference type="ARBA" id="ARBA00023242"/>
    </source>
</evidence>
<dbReference type="PANTHER" id="PTHR21689:SF2">
    <property type="entry name" value="PROTEIN LIN-9 HOMOLOG"/>
    <property type="match status" value="1"/>
</dbReference>
<feature type="domain" description="DIRP" evidence="4">
    <location>
        <begin position="214"/>
        <end position="320"/>
    </location>
</feature>
<dbReference type="PANTHER" id="PTHR21689">
    <property type="entry name" value="LIN-9"/>
    <property type="match status" value="1"/>
</dbReference>
<dbReference type="GO" id="GO:0005654">
    <property type="term" value="C:nucleoplasm"/>
    <property type="evidence" value="ECO:0007669"/>
    <property type="project" value="TreeGrafter"/>
</dbReference>
<evidence type="ECO:0000313" key="5">
    <source>
        <dbReference type="EMBL" id="EGD77575.1"/>
    </source>
</evidence>
<proteinExistence type="predicted"/>
<dbReference type="Proteomes" id="UP000007799">
    <property type="component" value="Unassembled WGS sequence"/>
</dbReference>
<dbReference type="GO" id="GO:0017053">
    <property type="term" value="C:transcription repressor complex"/>
    <property type="evidence" value="ECO:0007669"/>
    <property type="project" value="InterPro"/>
</dbReference>
<dbReference type="GO" id="GO:0006357">
    <property type="term" value="P:regulation of transcription by RNA polymerase II"/>
    <property type="evidence" value="ECO:0007669"/>
    <property type="project" value="TreeGrafter"/>
</dbReference>
<dbReference type="AlphaFoldDB" id="F2UKC6"/>
<sequence length="654" mass="72374">MPRSKRTPQRVLNTATDADDNDVGDGDVSQEYVVLPTEQQAMDTAGDYASSTALSAQPQSQQQQNVSHKEYEALTAIMNLSGDRAQASSSSAAATATGPQVAGLASPIAAAAAAAAASRPAISSPLTKGATRGTPGRRPKREQSADEGPPTKRGKVKTPRRQPRPSLRGSKTSSPARAADNDPELQPWMVDMAHRLTKGLKTRLFLCWSMYEFFYSSLDKVILKDIRPFEEFLTRTFPNVATVREFRRPEWFFIRKQFGRRPRRFSPAFVKQERQWLMTHRAVLRQLQYGEFASTKGLDLPPDVPLVLSVGDRVLAKLLPYKGLLSTGMILAVLFREDSYRIAFDRKELGIQTVPAEDVAPLEAPRMISSARLIKQTAIAHEKTQAQATPTSQTKASATAPPRPRTSVIGREFPTRRDHPNPESIEEIMELFFAEIEADLPSTSVPLLMAHLTKVVQMKNELLEAAKTLPDSLLYAESAQHMDAGHLRWILDTLQKLRTAGKALLARIHEGMDIHASGGRLQDTHVTTRHIHTQRNRPIVLPDATEASLAVDAEHVADVARRSLQGATSLVDMQANQSLAGDTTNVIANLMAVLFAIQNALRENMPADEFQALVDEMYQQLRHADIPTSLCNSIRYQLDAIRQQVFHGNDLRVT</sequence>
<dbReference type="GO" id="GO:0006351">
    <property type="term" value="P:DNA-templated transcription"/>
    <property type="evidence" value="ECO:0007669"/>
    <property type="project" value="InterPro"/>
</dbReference>
<dbReference type="InterPro" id="IPR033471">
    <property type="entry name" value="DIRP"/>
</dbReference>
<feature type="compositionally biased region" description="Low complexity" evidence="3">
    <location>
        <begin position="49"/>
        <end position="64"/>
    </location>
</feature>
<dbReference type="InterPro" id="IPR010561">
    <property type="entry name" value="LIN-9/ALY1"/>
</dbReference>
<feature type="compositionally biased region" description="Polar residues" evidence="3">
    <location>
        <begin position="385"/>
        <end position="397"/>
    </location>
</feature>
<feature type="compositionally biased region" description="Basic residues" evidence="3">
    <location>
        <begin position="152"/>
        <end position="163"/>
    </location>
</feature>
<dbReference type="EMBL" id="GL832978">
    <property type="protein sequence ID" value="EGD77575.1"/>
    <property type="molecule type" value="Genomic_DNA"/>
</dbReference>
<feature type="region of interest" description="Disordered" evidence="3">
    <location>
        <begin position="1"/>
        <end position="70"/>
    </location>
</feature>
<organism evidence="6">
    <name type="scientific">Salpingoeca rosetta (strain ATCC 50818 / BSB-021)</name>
    <dbReference type="NCBI Taxonomy" id="946362"/>
    <lineage>
        <taxon>Eukaryota</taxon>
        <taxon>Choanoflagellata</taxon>
        <taxon>Craspedida</taxon>
        <taxon>Salpingoecidae</taxon>
        <taxon>Salpingoeca</taxon>
    </lineage>
</organism>
<dbReference type="eggNOG" id="KOG1019">
    <property type="taxonomic scope" value="Eukaryota"/>
</dbReference>
<name>F2UKC6_SALR5</name>
<dbReference type="SMART" id="SM01135">
    <property type="entry name" value="DIRP"/>
    <property type="match status" value="1"/>
</dbReference>
<dbReference type="STRING" id="946362.F2UKC6"/>
<dbReference type="GO" id="GO:0003677">
    <property type="term" value="F:DNA binding"/>
    <property type="evidence" value="ECO:0007669"/>
    <property type="project" value="TreeGrafter"/>
</dbReference>
<dbReference type="InParanoid" id="F2UKC6"/>
<evidence type="ECO:0000259" key="4">
    <source>
        <dbReference type="SMART" id="SM01135"/>
    </source>
</evidence>
<dbReference type="OrthoDB" id="2339771at2759"/>
<evidence type="ECO:0000256" key="1">
    <source>
        <dbReference type="ARBA" id="ARBA00004123"/>
    </source>
</evidence>
<evidence type="ECO:0000313" key="6">
    <source>
        <dbReference type="Proteomes" id="UP000007799"/>
    </source>
</evidence>
<evidence type="ECO:0000256" key="3">
    <source>
        <dbReference type="SAM" id="MobiDB-lite"/>
    </source>
</evidence>
<protein>
    <recommendedName>
        <fullName evidence="4">DIRP domain-containing protein</fullName>
    </recommendedName>
</protein>
<dbReference type="Pfam" id="PF06584">
    <property type="entry name" value="DIRP"/>
    <property type="match status" value="1"/>
</dbReference>
<dbReference type="GO" id="GO:0051726">
    <property type="term" value="P:regulation of cell cycle"/>
    <property type="evidence" value="ECO:0007669"/>
    <property type="project" value="TreeGrafter"/>
</dbReference>
<dbReference type="KEGG" id="sre:PTSG_08672"/>
<dbReference type="GeneID" id="16071019"/>
<feature type="region of interest" description="Disordered" evidence="3">
    <location>
        <begin position="117"/>
        <end position="183"/>
    </location>
</feature>
<reference evidence="5" key="1">
    <citation type="submission" date="2009-08" db="EMBL/GenBank/DDBJ databases">
        <title>Annotation of Salpingoeca rosetta.</title>
        <authorList>
            <consortium name="The Broad Institute Genome Sequencing Platform"/>
            <person name="Russ C."/>
            <person name="Cuomo C."/>
            <person name="Burger G."/>
            <person name="Gray M.W."/>
            <person name="Holland P.W.H."/>
            <person name="King N."/>
            <person name="Lang F.B.F."/>
            <person name="Roger A.J."/>
            <person name="Ruiz-Trillo I."/>
            <person name="Young S.K."/>
            <person name="Zeng Q."/>
            <person name="Gargeya S."/>
            <person name="Alvarado L."/>
            <person name="Berlin A."/>
            <person name="Chapman S.B."/>
            <person name="Chen Z."/>
            <person name="Freedman E."/>
            <person name="Gellesch M."/>
            <person name="Goldberg J."/>
            <person name="Griggs A."/>
            <person name="Gujja S."/>
            <person name="Heilman E."/>
            <person name="Heiman D."/>
            <person name="Howarth C."/>
            <person name="Mehta T."/>
            <person name="Neiman D."/>
            <person name="Pearson M."/>
            <person name="Roberts A."/>
            <person name="Saif S."/>
            <person name="Shea T."/>
            <person name="Shenoy N."/>
            <person name="Sisk P."/>
            <person name="Stolte C."/>
            <person name="Sykes S."/>
            <person name="White J."/>
            <person name="Yandava C."/>
            <person name="Haas B."/>
            <person name="Nusbaum C."/>
            <person name="Birren B."/>
        </authorList>
    </citation>
    <scope>NUCLEOTIDE SEQUENCE [LARGE SCALE GENOMIC DNA]</scope>
    <source>
        <strain evidence="5">ATCC 50818</strain>
    </source>
</reference>
<keyword evidence="6" id="KW-1185">Reference proteome</keyword>
<keyword evidence="2" id="KW-0539">Nucleus</keyword>
<accession>F2UKC6</accession>
<comment type="subcellular location">
    <subcellularLocation>
        <location evidence="1">Nucleus</location>
    </subcellularLocation>
</comment>